<sequence>MPPFPVEFAHLRRMTDDTGLLEHALGRIPRRREGYSTDDNARALWACVEWMRYGNRLKAREDGAGHGIDRELRGLGELADVYLSYLVWVQGTDGWFHNNVAYGGGFESEEPSSDCQGRVLWATAVAALGLPRADQSWVAQGLCRTGFRALHRILYPRGWAHALAAAALLVREADGIDHLSGEFRAWVRAELPEVVRMLTDRLIELYRRESRPGWHWFEPVMTYSNGVFPWALWHAWTVLQDAAVERIARDSLAFLQEKMTAPEGWIRPIGNQGWCTPEGCSQWDQQPLEVMKLAMACGQAYTATGDPLYAETLTRCRDWYHGANDLGVPVADPQDGACFDGLCEHGVNTNCGAESTLSFLITEALYHQLGLAAGQNAEVHTAQADGPDRQARASGV</sequence>
<reference evidence="2" key="1">
    <citation type="submission" date="2016-10" db="EMBL/GenBank/DDBJ databases">
        <authorList>
            <person name="Varghese N."/>
        </authorList>
    </citation>
    <scope>NUCLEOTIDE SEQUENCE [LARGE SCALE GENOMIC DNA]</scope>
    <source>
        <strain evidence="2">DSM 17980</strain>
    </source>
</reference>
<dbReference type="Proteomes" id="UP000183508">
    <property type="component" value="Unassembled WGS sequence"/>
</dbReference>
<gene>
    <name evidence="1" type="ORF">SAMN05421543_108111</name>
</gene>
<accession>A0A1I7J3Z5</accession>
<keyword evidence="2" id="KW-1185">Reference proteome</keyword>
<dbReference type="GO" id="GO:0005975">
    <property type="term" value="P:carbohydrate metabolic process"/>
    <property type="evidence" value="ECO:0007669"/>
    <property type="project" value="InterPro"/>
</dbReference>
<proteinExistence type="predicted"/>
<evidence type="ECO:0000313" key="2">
    <source>
        <dbReference type="Proteomes" id="UP000183508"/>
    </source>
</evidence>
<protein>
    <submittedName>
        <fullName evidence="1">Uncharacterized protein</fullName>
    </submittedName>
</protein>
<dbReference type="SUPFAM" id="SSF48208">
    <property type="entry name" value="Six-hairpin glycosidases"/>
    <property type="match status" value="1"/>
</dbReference>
<dbReference type="eggNOG" id="COG1331">
    <property type="taxonomic scope" value="Bacteria"/>
</dbReference>
<dbReference type="STRING" id="392015.SAMN05421543_108111"/>
<dbReference type="RefSeq" id="WP_074951869.1">
    <property type="nucleotide sequence ID" value="NZ_FPBV01000008.1"/>
</dbReference>
<dbReference type="EMBL" id="FPBV01000008">
    <property type="protein sequence ID" value="SFU79898.1"/>
    <property type="molecule type" value="Genomic_DNA"/>
</dbReference>
<dbReference type="InterPro" id="IPR008928">
    <property type="entry name" value="6-hairpin_glycosidase_sf"/>
</dbReference>
<evidence type="ECO:0000313" key="1">
    <source>
        <dbReference type="EMBL" id="SFU79898.1"/>
    </source>
</evidence>
<name>A0A1I7J3Z5_9BACL</name>
<organism evidence="1 2">
    <name type="scientific">Alicyclobacillus macrosporangiidus</name>
    <dbReference type="NCBI Taxonomy" id="392015"/>
    <lineage>
        <taxon>Bacteria</taxon>
        <taxon>Bacillati</taxon>
        <taxon>Bacillota</taxon>
        <taxon>Bacilli</taxon>
        <taxon>Bacillales</taxon>
        <taxon>Alicyclobacillaceae</taxon>
        <taxon>Alicyclobacillus</taxon>
    </lineage>
</organism>
<dbReference type="AlphaFoldDB" id="A0A1I7J3Z5"/>